<gene>
    <name evidence="2" type="ORF">B0G62_12046</name>
</gene>
<dbReference type="AlphaFoldDB" id="A0A2S4LX67"/>
<dbReference type="OrthoDB" id="6872689at2"/>
<dbReference type="Proteomes" id="UP000237381">
    <property type="component" value="Unassembled WGS sequence"/>
</dbReference>
<comment type="caution">
    <text evidence="2">The sequence shown here is derived from an EMBL/GenBank/DDBJ whole genome shotgun (WGS) entry which is preliminary data.</text>
</comment>
<sequence length="360" mass="38059">MRSIPTALLATLQAEVQTVCTLWKITRTDGQVFAFTDLDQPVTYGGLTYQSAGGYTHSQIDSTSDLSTSNLEVQAVFDSSTITQASLESGQWDFAQVTCMLVDYTTPSAGAVTLASGTLGQVTITNGAYQVEMRGVAQLMQQEQGDVYSPTCRAQLGDAKCTVDVTSLTFNGTVASVNSATSWNDPGLSQTGPVVAYTDTTGHKIPTRSPFTVQVVPPNGGGFVSTISVVDSHGTTYGVGTGSGQYTVSTTGLYTFNSAQAGGEIFISYNYTVGYFAFGKVKWLTGQNAGFVMEVKAFAPGVVTLAMAMPYPVAVGDTYMITAGCDKQLGTCYARYNNIVHFRGEPYIPGPDLLLSPQGN</sequence>
<evidence type="ECO:0000313" key="3">
    <source>
        <dbReference type="Proteomes" id="UP000237381"/>
    </source>
</evidence>
<proteinExistence type="predicted"/>
<dbReference type="Pfam" id="PF09356">
    <property type="entry name" value="Phage_BR0599"/>
    <property type="match status" value="1"/>
</dbReference>
<name>A0A2S4LX67_9BURK</name>
<dbReference type="InterPro" id="IPR011928">
    <property type="entry name" value="Phage_phiJL001_Gp84"/>
</dbReference>
<evidence type="ECO:0000313" key="2">
    <source>
        <dbReference type="EMBL" id="POR47053.1"/>
    </source>
</evidence>
<organism evidence="2 3">
    <name type="scientific">Paraburkholderia eburnea</name>
    <dbReference type="NCBI Taxonomy" id="1189126"/>
    <lineage>
        <taxon>Bacteria</taxon>
        <taxon>Pseudomonadati</taxon>
        <taxon>Pseudomonadota</taxon>
        <taxon>Betaproteobacteria</taxon>
        <taxon>Burkholderiales</taxon>
        <taxon>Burkholderiaceae</taxon>
        <taxon>Paraburkholderia</taxon>
    </lineage>
</organism>
<dbReference type="EMBL" id="PQGA01000020">
    <property type="protein sequence ID" value="POR47053.1"/>
    <property type="molecule type" value="Genomic_DNA"/>
</dbReference>
<accession>A0A2S4LX67</accession>
<dbReference type="InterPro" id="IPR018964">
    <property type="entry name" value="Phage_phiJL001_Gp84_C"/>
</dbReference>
<feature type="domain" description="Bacteriophage phiJL001 Gp84 C-terminal" evidence="1">
    <location>
        <begin position="274"/>
        <end position="352"/>
    </location>
</feature>
<dbReference type="RefSeq" id="WP_103707013.1">
    <property type="nucleotide sequence ID" value="NZ_PQGA01000020.1"/>
</dbReference>
<protein>
    <submittedName>
        <fullName evidence="2">Putative phage protein (TIGR02218 family)</fullName>
    </submittedName>
</protein>
<keyword evidence="3" id="KW-1185">Reference proteome</keyword>
<reference evidence="2 3" key="1">
    <citation type="submission" date="2018-01" db="EMBL/GenBank/DDBJ databases">
        <title>Genomic Encyclopedia of Type Strains, Phase III (KMG-III): the genomes of soil and plant-associated and newly described type strains.</title>
        <authorList>
            <person name="Whitman W."/>
        </authorList>
    </citation>
    <scope>NUCLEOTIDE SEQUENCE [LARGE SCALE GENOMIC DNA]</scope>
    <source>
        <strain evidence="2 3">JCM 18070</strain>
    </source>
</reference>
<dbReference type="NCBIfam" id="TIGR02218">
    <property type="entry name" value="phg_TIGR02218"/>
    <property type="match status" value="1"/>
</dbReference>
<evidence type="ECO:0000259" key="1">
    <source>
        <dbReference type="Pfam" id="PF09356"/>
    </source>
</evidence>
<dbReference type="Pfam" id="PF09931">
    <property type="entry name" value="Phage_phiJL001_Gp84_N"/>
    <property type="match status" value="1"/>
</dbReference>